<evidence type="ECO:0000256" key="1">
    <source>
        <dbReference type="ARBA" id="ARBA00004245"/>
    </source>
</evidence>
<keyword evidence="5" id="KW-0206">Cytoskeleton</keyword>
<reference evidence="7 8" key="1">
    <citation type="submission" date="2019-03" db="EMBL/GenBank/DDBJ databases">
        <title>Single cell metagenomics reveals metabolic interactions within the superorganism composed of flagellate Streblomastix strix and complex community of Bacteroidetes bacteria on its surface.</title>
        <authorList>
            <person name="Treitli S.C."/>
            <person name="Kolisko M."/>
            <person name="Husnik F."/>
            <person name="Keeling P."/>
            <person name="Hampl V."/>
        </authorList>
    </citation>
    <scope>NUCLEOTIDE SEQUENCE [LARGE SCALE GENOMIC DNA]</scope>
    <source>
        <strain evidence="7">ST1C</strain>
    </source>
</reference>
<dbReference type="SMART" id="SM00392">
    <property type="entry name" value="PROF"/>
    <property type="match status" value="1"/>
</dbReference>
<organism evidence="7 8">
    <name type="scientific">Streblomastix strix</name>
    <dbReference type="NCBI Taxonomy" id="222440"/>
    <lineage>
        <taxon>Eukaryota</taxon>
        <taxon>Metamonada</taxon>
        <taxon>Preaxostyla</taxon>
        <taxon>Oxymonadida</taxon>
        <taxon>Streblomastigidae</taxon>
        <taxon>Streblomastix</taxon>
    </lineage>
</organism>
<dbReference type="PANTHER" id="PTHR11604:SF0">
    <property type="entry name" value="PROFILIN"/>
    <property type="match status" value="1"/>
</dbReference>
<dbReference type="InterPro" id="IPR036140">
    <property type="entry name" value="PFN_sf"/>
</dbReference>
<evidence type="ECO:0000313" key="8">
    <source>
        <dbReference type="Proteomes" id="UP000324800"/>
    </source>
</evidence>
<dbReference type="InterPro" id="IPR048278">
    <property type="entry name" value="PFN"/>
</dbReference>
<evidence type="ECO:0000256" key="4">
    <source>
        <dbReference type="ARBA" id="ARBA00023203"/>
    </source>
</evidence>
<proteinExistence type="inferred from homology"/>
<dbReference type="GO" id="GO:0005856">
    <property type="term" value="C:cytoskeleton"/>
    <property type="evidence" value="ECO:0007669"/>
    <property type="project" value="UniProtKB-SubCell"/>
</dbReference>
<evidence type="ECO:0000313" key="7">
    <source>
        <dbReference type="EMBL" id="KAA6362181.1"/>
    </source>
</evidence>
<dbReference type="Gene3D" id="3.30.450.30">
    <property type="entry name" value="Dynein light chain 2a, cytoplasmic"/>
    <property type="match status" value="1"/>
</dbReference>
<comment type="subcellular location">
    <subcellularLocation>
        <location evidence="1">Cytoplasm</location>
        <location evidence="1">Cytoskeleton</location>
    </subcellularLocation>
</comment>
<dbReference type="InterPro" id="IPR005455">
    <property type="entry name" value="PFN_euk"/>
</dbReference>
<dbReference type="Proteomes" id="UP000324800">
    <property type="component" value="Unassembled WGS sequence"/>
</dbReference>
<dbReference type="SUPFAM" id="SSF55770">
    <property type="entry name" value="Profilin (actin-binding protein)"/>
    <property type="match status" value="1"/>
</dbReference>
<dbReference type="PANTHER" id="PTHR11604">
    <property type="entry name" value="PROFILIN"/>
    <property type="match status" value="1"/>
</dbReference>
<keyword evidence="3" id="KW-0963">Cytoplasm</keyword>
<dbReference type="AlphaFoldDB" id="A0A5J4TX28"/>
<evidence type="ECO:0000256" key="2">
    <source>
        <dbReference type="ARBA" id="ARBA00010058"/>
    </source>
</evidence>
<accession>A0A5J4TX28</accession>
<dbReference type="Pfam" id="PF00235">
    <property type="entry name" value="Profilin"/>
    <property type="match status" value="1"/>
</dbReference>
<feature type="non-terminal residue" evidence="7">
    <location>
        <position position="1"/>
    </location>
</feature>
<protein>
    <recommendedName>
        <fullName evidence="6">Profilin</fullName>
    </recommendedName>
</protein>
<dbReference type="CDD" id="cd00148">
    <property type="entry name" value="PROF"/>
    <property type="match status" value="1"/>
</dbReference>
<sequence length="136" mass="14274">RVSNERFHSKMSLGDHRSAQLVSQGIRRCALLGLGDGAVWADAASGLKPPGETQAIAKLFTNPQSAFTSGIVIGGQKFLATRADTDMIAARAGKIGLFLVKSSKAIVVVIHDDKIQAGTASTLAGKAADYFKEIGY</sequence>
<dbReference type="GO" id="GO:0003785">
    <property type="term" value="F:actin monomer binding"/>
    <property type="evidence" value="ECO:0007669"/>
    <property type="project" value="TreeGrafter"/>
</dbReference>
<name>A0A5J4TX28_9EUKA</name>
<dbReference type="PRINTS" id="PR00392">
    <property type="entry name" value="PROFILIN"/>
</dbReference>
<gene>
    <name evidence="7" type="ORF">EZS28_042292</name>
</gene>
<comment type="similarity">
    <text evidence="2 6">Belongs to the profilin family.</text>
</comment>
<evidence type="ECO:0000256" key="6">
    <source>
        <dbReference type="RuleBase" id="RU003909"/>
    </source>
</evidence>
<dbReference type="GO" id="GO:0005938">
    <property type="term" value="C:cell cortex"/>
    <property type="evidence" value="ECO:0007669"/>
    <property type="project" value="TreeGrafter"/>
</dbReference>
<comment type="caution">
    <text evidence="7">The sequence shown here is derived from an EMBL/GenBank/DDBJ whole genome shotgun (WGS) entry which is preliminary data.</text>
</comment>
<dbReference type="EMBL" id="SNRW01024554">
    <property type="protein sequence ID" value="KAA6362181.1"/>
    <property type="molecule type" value="Genomic_DNA"/>
</dbReference>
<dbReference type="OrthoDB" id="421374at2759"/>
<keyword evidence="4 6" id="KW-0009">Actin-binding</keyword>
<evidence type="ECO:0000256" key="5">
    <source>
        <dbReference type="ARBA" id="ARBA00023212"/>
    </source>
</evidence>
<evidence type="ECO:0000256" key="3">
    <source>
        <dbReference type="ARBA" id="ARBA00022490"/>
    </source>
</evidence>